<protein>
    <recommendedName>
        <fullName evidence="1">UPF0735 ACT domain-containing protein ELD05_09920</fullName>
    </recommendedName>
</protein>
<dbReference type="PIRSF" id="PIRSF025624">
    <property type="entry name" value="ACT_PheB"/>
    <property type="match status" value="1"/>
</dbReference>
<gene>
    <name evidence="3" type="ORF">ELD05_09920</name>
</gene>
<feature type="domain" description="ACT" evidence="2">
    <location>
        <begin position="72"/>
        <end position="147"/>
    </location>
</feature>
<evidence type="ECO:0000259" key="2">
    <source>
        <dbReference type="PROSITE" id="PS51671"/>
    </source>
</evidence>
<evidence type="ECO:0000256" key="1">
    <source>
        <dbReference type="HAMAP-Rule" id="MF_00707"/>
    </source>
</evidence>
<dbReference type="InterPro" id="IPR002912">
    <property type="entry name" value="ACT_dom"/>
</dbReference>
<dbReference type="NCBIfam" id="NF003361">
    <property type="entry name" value="PRK04435.1"/>
    <property type="match status" value="1"/>
</dbReference>
<keyword evidence="4" id="KW-1185">Reference proteome</keyword>
<dbReference type="InterPro" id="IPR045865">
    <property type="entry name" value="ACT-like_dom_sf"/>
</dbReference>
<dbReference type="SUPFAM" id="SSF55021">
    <property type="entry name" value="ACT-like"/>
    <property type="match status" value="1"/>
</dbReference>
<comment type="similarity">
    <text evidence="1">Belongs to the UPF0735 family.</text>
</comment>
<evidence type="ECO:0000313" key="3">
    <source>
        <dbReference type="EMBL" id="AZT90932.1"/>
    </source>
</evidence>
<dbReference type="HAMAP" id="MF_00707">
    <property type="entry name" value="UPF0735"/>
    <property type="match status" value="1"/>
</dbReference>
<dbReference type="EMBL" id="CP034791">
    <property type="protein sequence ID" value="AZT90932.1"/>
    <property type="molecule type" value="Genomic_DNA"/>
</dbReference>
<dbReference type="RefSeq" id="WP_127352306.1">
    <property type="nucleotide sequence ID" value="NZ_CP034791.1"/>
</dbReference>
<accession>A0A3T0D7Y2</accession>
<dbReference type="CDD" id="cd04888">
    <property type="entry name" value="ACT_PheB-BS"/>
    <property type="match status" value="1"/>
</dbReference>
<name>A0A3T0D7Y2_9FIRM</name>
<dbReference type="Gene3D" id="3.30.70.260">
    <property type="match status" value="1"/>
</dbReference>
<organism evidence="3 4">
    <name type="scientific">Caldicellulosiruptor changbaiensis</name>
    <dbReference type="NCBI Taxonomy" id="1222016"/>
    <lineage>
        <taxon>Bacteria</taxon>
        <taxon>Bacillati</taxon>
        <taxon>Bacillota</taxon>
        <taxon>Bacillota incertae sedis</taxon>
        <taxon>Caldicellulosiruptorales</taxon>
        <taxon>Caldicellulosiruptoraceae</taxon>
        <taxon>Caldicellulosiruptor</taxon>
    </lineage>
</organism>
<dbReference type="InterPro" id="IPR008310">
    <property type="entry name" value="UPF0735_ACT_dom-cont"/>
</dbReference>
<dbReference type="PROSITE" id="PS51671">
    <property type="entry name" value="ACT"/>
    <property type="match status" value="1"/>
</dbReference>
<dbReference type="Proteomes" id="UP000282930">
    <property type="component" value="Chromosome"/>
</dbReference>
<dbReference type="AlphaFoldDB" id="A0A3T0D7Y2"/>
<dbReference type="KEGG" id="ccha:ELD05_09920"/>
<proteinExistence type="inferred from homology"/>
<sequence length="150" mass="16804">MLKKDATYYIVEESVLPEVFLKVIKAKELLEKGEVKAVNEAVRLVGISRSAFYKYKDCIFPFFESSRGKIITLALVLQDVPGILSKILNIISDTNANILTINQNIPLGGIATVTISIRTSDMTKSVKELIQEIERVDGVKKIEILGREEY</sequence>
<reference evidence="3 4" key="1">
    <citation type="submission" date="2018-12" db="EMBL/GenBank/DDBJ databases">
        <title>Genome sequence from the cellulolytic species, Caldicellulosiruptor changbaiensis.</title>
        <authorList>
            <person name="Blumer-Schuette S.E."/>
            <person name="Mendoza C."/>
        </authorList>
    </citation>
    <scope>NUCLEOTIDE SEQUENCE [LARGE SCALE GENOMIC DNA]</scope>
    <source>
        <strain evidence="3 4">CBS-Z</strain>
    </source>
</reference>
<dbReference type="Pfam" id="PF01842">
    <property type="entry name" value="ACT"/>
    <property type="match status" value="1"/>
</dbReference>
<evidence type="ECO:0000313" key="4">
    <source>
        <dbReference type="Proteomes" id="UP000282930"/>
    </source>
</evidence>